<feature type="compositionally biased region" description="Basic and acidic residues" evidence="1">
    <location>
        <begin position="74"/>
        <end position="88"/>
    </location>
</feature>
<dbReference type="Proteomes" id="UP000270094">
    <property type="component" value="Unassembled WGS sequence"/>
</dbReference>
<dbReference type="SUPFAM" id="SSF56112">
    <property type="entry name" value="Protein kinase-like (PK-like)"/>
    <property type="match status" value="1"/>
</dbReference>
<feature type="region of interest" description="Disordered" evidence="1">
    <location>
        <begin position="62"/>
        <end position="88"/>
    </location>
</feature>
<organism evidence="2 3">
    <name type="scientific">Strongylus vulgaris</name>
    <name type="common">Blood worm</name>
    <dbReference type="NCBI Taxonomy" id="40348"/>
    <lineage>
        <taxon>Eukaryota</taxon>
        <taxon>Metazoa</taxon>
        <taxon>Ecdysozoa</taxon>
        <taxon>Nematoda</taxon>
        <taxon>Chromadorea</taxon>
        <taxon>Rhabditida</taxon>
        <taxon>Rhabditina</taxon>
        <taxon>Rhabditomorpha</taxon>
        <taxon>Strongyloidea</taxon>
        <taxon>Strongylidae</taxon>
        <taxon>Strongylus</taxon>
    </lineage>
</organism>
<accession>A0A3P7KGY8</accession>
<name>A0A3P7KGY8_STRVU</name>
<evidence type="ECO:0000313" key="2">
    <source>
        <dbReference type="EMBL" id="VDM66972.1"/>
    </source>
</evidence>
<dbReference type="InterPro" id="IPR011009">
    <property type="entry name" value="Kinase-like_dom_sf"/>
</dbReference>
<dbReference type="Gene3D" id="1.10.510.10">
    <property type="entry name" value="Transferase(Phosphotransferase) domain 1"/>
    <property type="match status" value="1"/>
</dbReference>
<evidence type="ECO:0000313" key="3">
    <source>
        <dbReference type="Proteomes" id="UP000270094"/>
    </source>
</evidence>
<reference evidence="2 3" key="1">
    <citation type="submission" date="2018-11" db="EMBL/GenBank/DDBJ databases">
        <authorList>
            <consortium name="Pathogen Informatics"/>
        </authorList>
    </citation>
    <scope>NUCLEOTIDE SEQUENCE [LARGE SCALE GENOMIC DNA]</scope>
</reference>
<gene>
    <name evidence="2" type="ORF">SVUK_LOCUS1970</name>
</gene>
<protein>
    <recommendedName>
        <fullName evidence="4">Protein kinase domain-containing protein</fullName>
    </recommendedName>
</protein>
<dbReference type="EMBL" id="UYYB01004205">
    <property type="protein sequence ID" value="VDM66972.1"/>
    <property type="molecule type" value="Genomic_DNA"/>
</dbReference>
<evidence type="ECO:0000256" key="1">
    <source>
        <dbReference type="SAM" id="MobiDB-lite"/>
    </source>
</evidence>
<sequence length="88" mass="10043">MLTGDLPWDRATCSDPAYAMWLKGEVPPVLKNLDSDTLAIVRDTLVVDEELRPTAKELLKHPWLSTPTKRRSKKMDNSEPLKRAKIEN</sequence>
<evidence type="ECO:0008006" key="4">
    <source>
        <dbReference type="Google" id="ProtNLM"/>
    </source>
</evidence>
<dbReference type="OrthoDB" id="5784800at2759"/>
<dbReference type="AlphaFoldDB" id="A0A3P7KGY8"/>
<keyword evidence="3" id="KW-1185">Reference proteome</keyword>
<proteinExistence type="predicted"/>